<protein>
    <submittedName>
        <fullName evidence="2">Uncharacterized protein</fullName>
    </submittedName>
</protein>
<dbReference type="EMBL" id="NAJP01000201">
    <property type="protein sequence ID" value="TKA23826.1"/>
    <property type="molecule type" value="Genomic_DNA"/>
</dbReference>
<feature type="region of interest" description="Disordered" evidence="1">
    <location>
        <begin position="208"/>
        <end position="230"/>
    </location>
</feature>
<comment type="caution">
    <text evidence="2">The sequence shown here is derived from an EMBL/GenBank/DDBJ whole genome shotgun (WGS) entry which is preliminary data.</text>
</comment>
<gene>
    <name evidence="2" type="ORF">B0A54_18054</name>
</gene>
<dbReference type="AlphaFoldDB" id="A0A4U0TPP4"/>
<feature type="compositionally biased region" description="Polar residues" evidence="1">
    <location>
        <begin position="137"/>
        <end position="148"/>
    </location>
</feature>
<evidence type="ECO:0000313" key="2">
    <source>
        <dbReference type="EMBL" id="TKA23826.1"/>
    </source>
</evidence>
<name>A0A4U0TPP4_9PEZI</name>
<sequence>MENHVVLRSKVLSRPGGNDYFQLDIQATFPLDPATGTIADKDSVTRHRLDCITRLVLDSVEDPATRKATSENPTPAPERRLNLASDLYHTHSRPLQPNITAPGIPLNLASDLDDIDSDLNPLQSNSTNDSCPGLSVANGTQRLTSASTGGEPEVEPTRKKRKRSPKPAASDHESFNPDWWIWKRLNKDEVRAVADEVVRMVIDAKDHSWSKIDSRHAPDPAEVVTADDLP</sequence>
<accession>A0A4U0TPP4</accession>
<evidence type="ECO:0000313" key="3">
    <source>
        <dbReference type="Proteomes" id="UP000310066"/>
    </source>
</evidence>
<proteinExistence type="predicted"/>
<evidence type="ECO:0000256" key="1">
    <source>
        <dbReference type="SAM" id="MobiDB-lite"/>
    </source>
</evidence>
<feature type="region of interest" description="Disordered" evidence="1">
    <location>
        <begin position="117"/>
        <end position="174"/>
    </location>
</feature>
<organism evidence="2 3">
    <name type="scientific">Friedmanniomyces endolithicus</name>
    <dbReference type="NCBI Taxonomy" id="329885"/>
    <lineage>
        <taxon>Eukaryota</taxon>
        <taxon>Fungi</taxon>
        <taxon>Dikarya</taxon>
        <taxon>Ascomycota</taxon>
        <taxon>Pezizomycotina</taxon>
        <taxon>Dothideomycetes</taxon>
        <taxon>Dothideomycetidae</taxon>
        <taxon>Mycosphaerellales</taxon>
        <taxon>Teratosphaeriaceae</taxon>
        <taxon>Friedmanniomyces</taxon>
    </lineage>
</organism>
<reference evidence="2 3" key="1">
    <citation type="submission" date="2017-03" db="EMBL/GenBank/DDBJ databases">
        <title>Genomes of endolithic fungi from Antarctica.</title>
        <authorList>
            <person name="Coleine C."/>
            <person name="Masonjones S."/>
            <person name="Stajich J.E."/>
        </authorList>
    </citation>
    <scope>NUCLEOTIDE SEQUENCE [LARGE SCALE GENOMIC DNA]</scope>
    <source>
        <strain evidence="2 3">CCFEE 5311</strain>
    </source>
</reference>
<feature type="compositionally biased region" description="Basic and acidic residues" evidence="1">
    <location>
        <begin position="208"/>
        <end position="219"/>
    </location>
</feature>
<dbReference type="Proteomes" id="UP000310066">
    <property type="component" value="Unassembled WGS sequence"/>
</dbReference>